<proteinExistence type="predicted"/>
<evidence type="ECO:0000313" key="2">
    <source>
        <dbReference type="Proteomes" id="UP000188998"/>
    </source>
</evidence>
<gene>
    <name evidence="1" type="ORF">BKG90_09540</name>
</gene>
<dbReference type="AlphaFoldDB" id="A0A9X8VY90"/>
<dbReference type="RefSeq" id="WP_059365703.1">
    <property type="nucleotide sequence ID" value="NZ_BBXJ01000001.1"/>
</dbReference>
<dbReference type="EMBL" id="MLAB01000052">
    <property type="protein sequence ID" value="OOF70639.1"/>
    <property type="molecule type" value="Genomic_DNA"/>
</dbReference>
<keyword evidence="2" id="KW-1185">Reference proteome</keyword>
<sequence length="73" mass="8493">MNSKTSDKLTAICERGLYDQMILNNQILAIAGEPENIQDDVLRHQIIVCLHYSQCIEKTLQQIKKVAKHEHRY</sequence>
<dbReference type="GeneID" id="85657465"/>
<protein>
    <submittedName>
        <fullName evidence="1">Uncharacterized protein</fullName>
    </submittedName>
</protein>
<dbReference type="Proteomes" id="UP000188998">
    <property type="component" value="Unassembled WGS sequence"/>
</dbReference>
<comment type="caution">
    <text evidence="1">The sequence shown here is derived from an EMBL/GenBank/DDBJ whole genome shotgun (WGS) entry which is preliminary data.</text>
</comment>
<evidence type="ECO:0000313" key="1">
    <source>
        <dbReference type="EMBL" id="OOF70639.1"/>
    </source>
</evidence>
<reference evidence="1 2" key="1">
    <citation type="submission" date="2016-10" db="EMBL/GenBank/DDBJ databases">
        <title>Rodentibacter gen. nov. and new species.</title>
        <authorList>
            <person name="Christensen H."/>
        </authorList>
    </citation>
    <scope>NUCLEOTIDE SEQUENCE [LARGE SCALE GENOMIC DNA]</scope>
    <source>
        <strain evidence="1 2">199137021</strain>
    </source>
</reference>
<accession>A0A9X8VY90</accession>
<organism evidence="1 2">
    <name type="scientific">Rodentibacter caecimuris</name>
    <dbReference type="NCBI Taxonomy" id="1796644"/>
    <lineage>
        <taxon>Bacteria</taxon>
        <taxon>Pseudomonadati</taxon>
        <taxon>Pseudomonadota</taxon>
        <taxon>Gammaproteobacteria</taxon>
        <taxon>Pasteurellales</taxon>
        <taxon>Pasteurellaceae</taxon>
        <taxon>Rodentibacter</taxon>
    </lineage>
</organism>
<name>A0A9X8VY90_9PAST</name>